<comment type="caution">
    <text evidence="3">The sequence shown here is derived from an EMBL/GenBank/DDBJ whole genome shotgun (WGS) entry which is preliminary data.</text>
</comment>
<evidence type="ECO:0008006" key="5">
    <source>
        <dbReference type="Google" id="ProtNLM"/>
    </source>
</evidence>
<evidence type="ECO:0000313" key="2">
    <source>
        <dbReference type="EMBL" id="RVW52226.1"/>
    </source>
</evidence>
<organism evidence="3 4">
    <name type="scientific">Vitis vinifera</name>
    <name type="common">Grape</name>
    <dbReference type="NCBI Taxonomy" id="29760"/>
    <lineage>
        <taxon>Eukaryota</taxon>
        <taxon>Viridiplantae</taxon>
        <taxon>Streptophyta</taxon>
        <taxon>Embryophyta</taxon>
        <taxon>Tracheophyta</taxon>
        <taxon>Spermatophyta</taxon>
        <taxon>Magnoliopsida</taxon>
        <taxon>eudicotyledons</taxon>
        <taxon>Gunneridae</taxon>
        <taxon>Pentapetalae</taxon>
        <taxon>rosids</taxon>
        <taxon>Vitales</taxon>
        <taxon>Vitaceae</taxon>
        <taxon>Viteae</taxon>
        <taxon>Vitis</taxon>
    </lineage>
</organism>
<name>A0A438K7Z4_VITVI</name>
<evidence type="ECO:0000256" key="1">
    <source>
        <dbReference type="SAM" id="Phobius"/>
    </source>
</evidence>
<dbReference type="Proteomes" id="UP000288805">
    <property type="component" value="Unassembled WGS sequence"/>
</dbReference>
<dbReference type="EMBL" id="QGNW01000013">
    <property type="protein sequence ID" value="RVX17309.1"/>
    <property type="molecule type" value="Genomic_DNA"/>
</dbReference>
<dbReference type="EMBL" id="QGNW01001171">
    <property type="protein sequence ID" value="RVW52226.1"/>
    <property type="molecule type" value="Genomic_DNA"/>
</dbReference>
<evidence type="ECO:0000313" key="3">
    <source>
        <dbReference type="EMBL" id="RVX17309.1"/>
    </source>
</evidence>
<accession>A0A438K7Z4</accession>
<evidence type="ECO:0000313" key="4">
    <source>
        <dbReference type="Proteomes" id="UP000288805"/>
    </source>
</evidence>
<proteinExistence type="predicted"/>
<feature type="transmembrane region" description="Helical" evidence="1">
    <location>
        <begin position="84"/>
        <end position="105"/>
    </location>
</feature>
<dbReference type="PANTHER" id="PTHR35758:SF2">
    <property type="entry name" value="TRANSMEMBRANE PROTEIN"/>
    <property type="match status" value="1"/>
</dbReference>
<reference evidence="3 4" key="1">
    <citation type="journal article" date="2018" name="PLoS Genet.">
        <title>Population sequencing reveals clonal diversity and ancestral inbreeding in the grapevine cultivar Chardonnay.</title>
        <authorList>
            <person name="Roach M.J."/>
            <person name="Johnson D.L."/>
            <person name="Bohlmann J."/>
            <person name="van Vuuren H.J."/>
            <person name="Jones S.J."/>
            <person name="Pretorius I.S."/>
            <person name="Schmidt S.A."/>
            <person name="Borneman A.R."/>
        </authorList>
    </citation>
    <scope>NUCLEOTIDE SEQUENCE [LARGE SCALE GENOMIC DNA]</scope>
    <source>
        <strain evidence="4">cv. Chardonnay</strain>
        <strain evidence="3">I10V1</strain>
        <tissue evidence="3">Leaf</tissue>
    </source>
</reference>
<keyword evidence="1" id="KW-1133">Transmembrane helix</keyword>
<keyword evidence="1" id="KW-0812">Transmembrane</keyword>
<keyword evidence="1" id="KW-0472">Membrane</keyword>
<sequence>MDQGATYRSARFSSYERLGAIGLALLAVVSPLYIDRRPVLDPELDVQPISLVSWLPLLLMVLIFAITLSQYLDRRFSRFDPYWIHRVGGSSVGIIVILMVLALVLKCKASINNQDV</sequence>
<protein>
    <recommendedName>
        <fullName evidence="5">Transmembrane protein</fullName>
    </recommendedName>
</protein>
<dbReference type="KEGG" id="vvi:100247309"/>
<dbReference type="PANTHER" id="PTHR35758">
    <property type="entry name" value="TRANSMEMBRANE PROTEIN"/>
    <property type="match status" value="1"/>
</dbReference>
<feature type="transmembrane region" description="Helical" evidence="1">
    <location>
        <begin position="54"/>
        <end position="72"/>
    </location>
</feature>
<gene>
    <name evidence="3" type="ORF">CK203_003644</name>
    <name evidence="2" type="ORF">CK203_077314</name>
</gene>
<dbReference type="AlphaFoldDB" id="A0A438K7Z4"/>
<feature type="transmembrane region" description="Helical" evidence="1">
    <location>
        <begin position="18"/>
        <end position="34"/>
    </location>
</feature>